<dbReference type="EC" id="5.1.3.2" evidence="5 10"/>
<evidence type="ECO:0000256" key="1">
    <source>
        <dbReference type="ARBA" id="ARBA00000083"/>
    </source>
</evidence>
<dbReference type="PANTHER" id="PTHR43725:SF53">
    <property type="entry name" value="UDP-ARABINOSE 4-EPIMERASE 1"/>
    <property type="match status" value="1"/>
</dbReference>
<evidence type="ECO:0000256" key="10">
    <source>
        <dbReference type="RuleBase" id="RU366046"/>
    </source>
</evidence>
<comment type="similarity">
    <text evidence="4 10">Belongs to the NAD(P)-dependent epimerase/dehydratase family.</text>
</comment>
<keyword evidence="9 10" id="KW-0119">Carbohydrate metabolism</keyword>
<evidence type="ECO:0000313" key="12">
    <source>
        <dbReference type="EMBL" id="BAQ71066.1"/>
    </source>
</evidence>
<protein>
    <recommendedName>
        <fullName evidence="6 10">UDP-glucose 4-epimerase</fullName>
        <ecNumber evidence="5 10">5.1.3.2</ecNumber>
    </recommendedName>
</protein>
<dbReference type="EMBL" id="AP014800">
    <property type="protein sequence ID" value="BAQ71066.1"/>
    <property type="molecule type" value="Genomic_DNA"/>
</dbReference>
<dbReference type="GO" id="GO:0003978">
    <property type="term" value="F:UDP-glucose 4-epimerase activity"/>
    <property type="evidence" value="ECO:0007669"/>
    <property type="project" value="UniProtKB-UniRule"/>
</dbReference>
<dbReference type="AlphaFoldDB" id="A0A0D6B7N6"/>
<dbReference type="SUPFAM" id="SSF51735">
    <property type="entry name" value="NAD(P)-binding Rossmann-fold domains"/>
    <property type="match status" value="1"/>
</dbReference>
<evidence type="ECO:0000313" key="13">
    <source>
        <dbReference type="Proteomes" id="UP000064912"/>
    </source>
</evidence>
<dbReference type="InterPro" id="IPR001509">
    <property type="entry name" value="Epimerase_deHydtase"/>
</dbReference>
<evidence type="ECO:0000256" key="7">
    <source>
        <dbReference type="ARBA" id="ARBA00023027"/>
    </source>
</evidence>
<gene>
    <name evidence="12" type="primary">galE-2</name>
    <name evidence="12" type="ORF">NHU_03942</name>
</gene>
<feature type="domain" description="NAD-dependent epimerase/dehydratase" evidence="11">
    <location>
        <begin position="7"/>
        <end position="255"/>
    </location>
</feature>
<dbReference type="InterPro" id="IPR036291">
    <property type="entry name" value="NAD(P)-bd_dom_sf"/>
</dbReference>
<keyword evidence="8 10" id="KW-0413">Isomerase</keyword>
<dbReference type="Gene3D" id="3.40.50.720">
    <property type="entry name" value="NAD(P)-binding Rossmann-like Domain"/>
    <property type="match status" value="1"/>
</dbReference>
<dbReference type="GO" id="GO:0033499">
    <property type="term" value="P:galactose catabolic process via UDP-galactose, Leloir pathway"/>
    <property type="evidence" value="ECO:0007669"/>
    <property type="project" value="TreeGrafter"/>
</dbReference>
<dbReference type="Gene3D" id="3.90.25.10">
    <property type="entry name" value="UDP-galactose 4-epimerase, domain 1"/>
    <property type="match status" value="1"/>
</dbReference>
<dbReference type="Pfam" id="PF01370">
    <property type="entry name" value="Epimerase"/>
    <property type="match status" value="1"/>
</dbReference>
<proteinExistence type="inferred from homology"/>
<comment type="subunit">
    <text evidence="10">Homodimer.</text>
</comment>
<keyword evidence="7 10" id="KW-0520">NAD</keyword>
<name>A0A0D6B7N6_RHOSU</name>
<reference evidence="12 13" key="1">
    <citation type="submission" date="2015-02" db="EMBL/GenBank/DDBJ databases">
        <title>Genome sequene of Rhodovulum sulfidophilum DSM 2351.</title>
        <authorList>
            <person name="Nagao N."/>
        </authorList>
    </citation>
    <scope>NUCLEOTIDE SEQUENCE [LARGE SCALE GENOMIC DNA]</scope>
    <source>
        <strain evidence="12 13">DSM 2351</strain>
    </source>
</reference>
<dbReference type="InterPro" id="IPR005886">
    <property type="entry name" value="UDP_G4E"/>
</dbReference>
<evidence type="ECO:0000256" key="3">
    <source>
        <dbReference type="ARBA" id="ARBA00004947"/>
    </source>
</evidence>
<evidence type="ECO:0000256" key="2">
    <source>
        <dbReference type="ARBA" id="ARBA00001911"/>
    </source>
</evidence>
<dbReference type="eggNOG" id="COG1087">
    <property type="taxonomic scope" value="Bacteria"/>
</dbReference>
<dbReference type="UniPathway" id="UPA00214"/>
<dbReference type="NCBIfam" id="TIGR01179">
    <property type="entry name" value="galE"/>
    <property type="match status" value="1"/>
</dbReference>
<dbReference type="PATRIC" id="fig|35806.4.peg.4042"/>
<sequence length="333" mass="35251">MSKPVPVLVTGGAGYIGSHTCRRLSDAGYLPVVFDNLSTGHADAVRWGPLVEDDTRDRAALVRAIRSHAPVAVIHFAAAAYVGQSMREPGFYYDNNVGGMTGLLSACAETGLDRVIFSSSCASYGLPEALPITEATPQVPINPYGRTKLIGEQMLADFGRAHGLRHVALRYFNACGADPAAGLSERHDPETHLLPLALFAAAGRGPALKIYGTDYPTPDGTCIRDYIHVADLAEGHLLALRHLERGGGHLQVNLGTGRGQSIREVLAAVERVTGRPVPVSLHPRRPGDPPALVADPSRARAALGFEARHRDLDGILRDAALAFGLEVADAGSA</sequence>
<evidence type="ECO:0000256" key="6">
    <source>
        <dbReference type="ARBA" id="ARBA00018569"/>
    </source>
</evidence>
<dbReference type="KEGG" id="rsu:NHU_03942"/>
<evidence type="ECO:0000256" key="5">
    <source>
        <dbReference type="ARBA" id="ARBA00013189"/>
    </source>
</evidence>
<dbReference type="PANTHER" id="PTHR43725">
    <property type="entry name" value="UDP-GLUCOSE 4-EPIMERASE"/>
    <property type="match status" value="1"/>
</dbReference>
<evidence type="ECO:0000259" key="11">
    <source>
        <dbReference type="Pfam" id="PF01370"/>
    </source>
</evidence>
<comment type="catalytic activity">
    <reaction evidence="1 10">
        <text>UDP-alpha-D-glucose = UDP-alpha-D-galactose</text>
        <dbReference type="Rhea" id="RHEA:22168"/>
        <dbReference type="ChEBI" id="CHEBI:58885"/>
        <dbReference type="ChEBI" id="CHEBI:66914"/>
        <dbReference type="EC" id="5.1.3.2"/>
    </reaction>
</comment>
<dbReference type="CDD" id="cd05247">
    <property type="entry name" value="UDP_G4E_1_SDR_e"/>
    <property type="match status" value="1"/>
</dbReference>
<evidence type="ECO:0000256" key="4">
    <source>
        <dbReference type="ARBA" id="ARBA00007637"/>
    </source>
</evidence>
<comment type="cofactor">
    <cofactor evidence="2 10">
        <name>NAD(+)</name>
        <dbReference type="ChEBI" id="CHEBI:57540"/>
    </cofactor>
</comment>
<dbReference type="Proteomes" id="UP000064912">
    <property type="component" value="Chromosome"/>
</dbReference>
<evidence type="ECO:0000256" key="9">
    <source>
        <dbReference type="ARBA" id="ARBA00023277"/>
    </source>
</evidence>
<organism evidence="12 13">
    <name type="scientific">Rhodovulum sulfidophilum</name>
    <name type="common">Rhodobacter sulfidophilus</name>
    <dbReference type="NCBI Taxonomy" id="35806"/>
    <lineage>
        <taxon>Bacteria</taxon>
        <taxon>Pseudomonadati</taxon>
        <taxon>Pseudomonadota</taxon>
        <taxon>Alphaproteobacteria</taxon>
        <taxon>Rhodobacterales</taxon>
        <taxon>Paracoccaceae</taxon>
        <taxon>Rhodovulum</taxon>
    </lineage>
</organism>
<evidence type="ECO:0000256" key="8">
    <source>
        <dbReference type="ARBA" id="ARBA00023235"/>
    </source>
</evidence>
<comment type="pathway">
    <text evidence="3 10">Carbohydrate metabolism; galactose metabolism.</text>
</comment>
<accession>A0A0D6B7N6</accession>